<organism evidence="2">
    <name type="scientific">Populus trichocarpa</name>
    <name type="common">Western balsam poplar</name>
    <name type="synonym">Populus balsamifera subsp. trichocarpa</name>
    <dbReference type="NCBI Taxonomy" id="3694"/>
    <lineage>
        <taxon>Eukaryota</taxon>
        <taxon>Viridiplantae</taxon>
        <taxon>Streptophyta</taxon>
        <taxon>Embryophyta</taxon>
        <taxon>Tracheophyta</taxon>
        <taxon>Spermatophyta</taxon>
        <taxon>Magnoliopsida</taxon>
        <taxon>eudicotyledons</taxon>
        <taxon>Gunneridae</taxon>
        <taxon>Pentapetalae</taxon>
        <taxon>rosids</taxon>
        <taxon>fabids</taxon>
        <taxon>Malpighiales</taxon>
        <taxon>Salicaceae</taxon>
        <taxon>Saliceae</taxon>
        <taxon>Populus</taxon>
    </lineage>
</organism>
<gene>
    <name evidence="2" type="ORF">POPTR_T180201</name>
</gene>
<feature type="compositionally biased region" description="Basic and acidic residues" evidence="1">
    <location>
        <begin position="1"/>
        <end position="27"/>
    </location>
</feature>
<dbReference type="EMBL" id="KZ624190">
    <property type="protein sequence ID" value="RQO95348.1"/>
    <property type="molecule type" value="Genomic_DNA"/>
</dbReference>
<reference evidence="2" key="2">
    <citation type="submission" date="2017-07" db="EMBL/GenBank/DDBJ databases">
        <title>WGS assembly of Populus trichocarpa.</title>
        <authorList>
            <person name="Tuskan G."/>
            <person name="Difazio S."/>
            <person name="Jansson S."/>
            <person name="Bohlmann J."/>
            <person name="Grigoriev I."/>
            <person name="Hellsten U."/>
            <person name="Putnam N."/>
            <person name="Ralph S."/>
            <person name="Rombauts S."/>
            <person name="Salamov A."/>
            <person name="Schein J."/>
            <person name="Sterck L."/>
            <person name="Aerts A."/>
            <person name="Bhalerao R."/>
            <person name="Bhalerao R."/>
            <person name="Blaudez D."/>
            <person name="Boerjan W."/>
            <person name="Brun A."/>
            <person name="Brunner A."/>
            <person name="Busov V."/>
            <person name="Campbell M."/>
            <person name="Carlson J."/>
            <person name="Chalot M."/>
            <person name="Chapman J."/>
            <person name="Chen G."/>
            <person name="Cooper D."/>
            <person name="Coutinho P."/>
            <person name="Couturier J."/>
            <person name="Covert S."/>
            <person name="Cronk Q."/>
            <person name="Cunningham R."/>
            <person name="Davis J."/>
            <person name="Degroeve S."/>
            <person name="Dejardin A."/>
            <person name="Depamphilis C."/>
            <person name="Detter J."/>
            <person name="Dirks B."/>
            <person name="Dubchak I."/>
            <person name="Duplessis S."/>
            <person name="Ehlting J."/>
            <person name="Ellis B."/>
            <person name="Gendler K."/>
            <person name="Goodstein D."/>
            <person name="Gribskov M."/>
            <person name="Grimwood J."/>
            <person name="Groover A."/>
            <person name="Gunter L."/>
            <person name="Hamberger B."/>
            <person name="Heinze B."/>
            <person name="Helariutta Y."/>
            <person name="Henrissat B."/>
            <person name="Holligan D."/>
            <person name="Holt R."/>
            <person name="Huang W."/>
            <person name="Islam-Faridi N."/>
            <person name="Jones S."/>
            <person name="Jones-Rhoades M."/>
            <person name="Jorgensen R."/>
            <person name="Joshi C."/>
            <person name="Kangasjarvi J."/>
            <person name="Karlsson J."/>
            <person name="Kelleher C."/>
            <person name="Kirkpatrick R."/>
            <person name="Kirst M."/>
            <person name="Kohler A."/>
            <person name="Kalluri U."/>
            <person name="Larimer F."/>
            <person name="Leebens-Mack J."/>
            <person name="Leple J."/>
            <person name="Locascio P."/>
            <person name="Lou Y."/>
            <person name="Lucas S."/>
            <person name="Martin F."/>
            <person name="Montanini B."/>
            <person name="Napoli C."/>
            <person name="Nelson D."/>
            <person name="Nelson C."/>
            <person name="Nieminen K."/>
            <person name="Nilsson O."/>
            <person name="Pereda V."/>
            <person name="Peter G."/>
            <person name="Philippe R."/>
            <person name="Pilate G."/>
            <person name="Poliakov A."/>
            <person name="Razumovskaya J."/>
            <person name="Richardson P."/>
            <person name="Rinaldi C."/>
            <person name="Ritland K."/>
            <person name="Rouze P."/>
            <person name="Ryaboy D."/>
            <person name="Schmutz J."/>
            <person name="Schrader J."/>
            <person name="Segerman B."/>
            <person name="Shin H."/>
            <person name="Siddiqui A."/>
            <person name="Sterky F."/>
            <person name="Terry A."/>
            <person name="Tsai C."/>
            <person name="Uberbacher E."/>
            <person name="Unneberg P."/>
            <person name="Vahala J."/>
            <person name="Wall K."/>
            <person name="Wessler S."/>
            <person name="Yang G."/>
            <person name="Yin T."/>
            <person name="Douglas C."/>
            <person name="Marra M."/>
            <person name="Sandberg G."/>
            <person name="Van De Peer Y."/>
            <person name="Rokhsar D."/>
        </authorList>
    </citation>
    <scope>NUCLEOTIDE SEQUENCE</scope>
    <source>
        <strain evidence="2">Nisqually-1</strain>
    </source>
</reference>
<sequence>MECMKERKSASRECQTRSLHLHLEKSRRPSLPIASNDPFSAHSPMLFMTSPSAFSSATLPSHISTSYHPLLPTSHGPSTGFSKPAFSLVFGSLLMNVATTPSVTTSGLITRLA</sequence>
<dbReference type="AlphaFoldDB" id="A0A3N7GX78"/>
<reference evidence="2" key="1">
    <citation type="journal article" date="2006" name="Science">
        <title>The genome of black cottonwood, Populus trichocarpa (Torr. &amp; Gray).</title>
        <authorList>
            <person name="Tuskan G.A."/>
            <person name="Difazio S."/>
            <person name="Jansson S."/>
            <person name="Bohlmann J."/>
            <person name="Grigoriev I."/>
            <person name="Hellsten U."/>
            <person name="Putnam N."/>
            <person name="Ralph S."/>
            <person name="Rombauts S."/>
            <person name="Salamov A."/>
            <person name="Schein J."/>
            <person name="Sterck L."/>
            <person name="Aerts A."/>
            <person name="Bhalerao R.R."/>
            <person name="Bhalerao R.P."/>
            <person name="Blaudez D."/>
            <person name="Boerjan W."/>
            <person name="Brun A."/>
            <person name="Brunner A."/>
            <person name="Busov V."/>
            <person name="Campbell M."/>
            <person name="Carlson J."/>
            <person name="Chalot M."/>
            <person name="Chapman J."/>
            <person name="Chen G.L."/>
            <person name="Cooper D."/>
            <person name="Coutinho P.M."/>
            <person name="Couturier J."/>
            <person name="Covert S."/>
            <person name="Cronk Q."/>
            <person name="Cunningham R."/>
            <person name="Davis J."/>
            <person name="Degroeve S."/>
            <person name="Dejardin A."/>
            <person name="Depamphilis C."/>
            <person name="Detter J."/>
            <person name="Dirks B."/>
            <person name="Dubchak I."/>
            <person name="Duplessis S."/>
            <person name="Ehlting J."/>
            <person name="Ellis B."/>
            <person name="Gendler K."/>
            <person name="Goodstein D."/>
            <person name="Gribskov M."/>
            <person name="Grimwood J."/>
            <person name="Groover A."/>
            <person name="Gunter L."/>
            <person name="Hamberger B."/>
            <person name="Heinze B."/>
            <person name="Helariutta Y."/>
            <person name="Henrissat B."/>
            <person name="Holligan D."/>
            <person name="Holt R."/>
            <person name="Huang W."/>
            <person name="Islam-Faridi N."/>
            <person name="Jones S."/>
            <person name="Jones-Rhoades M."/>
            <person name="Jorgensen R."/>
            <person name="Joshi C."/>
            <person name="Kangasjarvi J."/>
            <person name="Karlsson J."/>
            <person name="Kelleher C."/>
            <person name="Kirkpatrick R."/>
            <person name="Kirst M."/>
            <person name="Kohler A."/>
            <person name="Kalluri U."/>
            <person name="Larimer F."/>
            <person name="Leebens-Mack J."/>
            <person name="Leple J.C."/>
            <person name="Locascio P."/>
            <person name="Lou Y."/>
            <person name="Lucas S."/>
            <person name="Martin F."/>
            <person name="Montanini B."/>
            <person name="Napoli C."/>
            <person name="Nelson D.R."/>
            <person name="Nelson C."/>
            <person name="Nieminen K."/>
            <person name="Nilsson O."/>
            <person name="Pereda V."/>
            <person name="Peter G."/>
            <person name="Philippe R."/>
            <person name="Pilate G."/>
            <person name="Poliakov A."/>
            <person name="Razumovskaya J."/>
            <person name="Richardson P."/>
            <person name="Rinaldi C."/>
            <person name="Ritland K."/>
            <person name="Rouze P."/>
            <person name="Ryaboy D."/>
            <person name="Schmutz J."/>
            <person name="Schrader J."/>
            <person name="Segerman B."/>
            <person name="Shin H."/>
            <person name="Siddiqui A."/>
            <person name="Sterky F."/>
            <person name="Terry A."/>
            <person name="Tsai C.J."/>
            <person name="Uberbacher E."/>
            <person name="Unneberg P."/>
            <person name="Vahala J."/>
            <person name="Wall K."/>
            <person name="Wessler S."/>
            <person name="Yang G."/>
            <person name="Yin T."/>
            <person name="Douglas C."/>
            <person name="Marra M."/>
            <person name="Sandberg G."/>
            <person name="Van de Peer Y."/>
            <person name="Rokhsar D."/>
        </authorList>
    </citation>
    <scope>NUCLEOTIDE SEQUENCE [LARGE SCALE GENOMIC DNA]</scope>
    <source>
        <strain evidence="2">Nisqually-1</strain>
    </source>
</reference>
<name>A0A3N7GX78_POPTR</name>
<proteinExistence type="predicted"/>
<accession>A0A3N7GX78</accession>
<feature type="region of interest" description="Disordered" evidence="1">
    <location>
        <begin position="1"/>
        <end position="36"/>
    </location>
</feature>
<protein>
    <submittedName>
        <fullName evidence="2">Uncharacterized protein</fullName>
    </submittedName>
</protein>
<evidence type="ECO:0000256" key="1">
    <source>
        <dbReference type="SAM" id="MobiDB-lite"/>
    </source>
</evidence>
<evidence type="ECO:0000313" key="2">
    <source>
        <dbReference type="EMBL" id="RQO95348.1"/>
    </source>
</evidence>
<dbReference type="InParanoid" id="A0A3N7GX78"/>